<evidence type="ECO:0000256" key="2">
    <source>
        <dbReference type="ARBA" id="ARBA00034247"/>
    </source>
</evidence>
<evidence type="ECO:0000256" key="1">
    <source>
        <dbReference type="ARBA" id="ARBA00012528"/>
    </source>
</evidence>
<feature type="domain" description="GGDEF" evidence="4">
    <location>
        <begin position="338"/>
        <end position="465"/>
    </location>
</feature>
<keyword evidence="3" id="KW-0472">Membrane</keyword>
<dbReference type="PANTHER" id="PTHR45138">
    <property type="entry name" value="REGULATORY COMPONENTS OF SENSORY TRANSDUCTION SYSTEM"/>
    <property type="match status" value="1"/>
</dbReference>
<accession>K6H6T4</accession>
<dbReference type="Gene3D" id="3.30.70.270">
    <property type="match status" value="1"/>
</dbReference>
<dbReference type="CDD" id="cd13708">
    <property type="entry name" value="PBP2_BvgS_like_1"/>
    <property type="match status" value="1"/>
</dbReference>
<evidence type="ECO:0000259" key="4">
    <source>
        <dbReference type="PROSITE" id="PS50887"/>
    </source>
</evidence>
<dbReference type="SMART" id="SM00267">
    <property type="entry name" value="GGDEF"/>
    <property type="match status" value="1"/>
</dbReference>
<comment type="catalytic activity">
    <reaction evidence="2">
        <text>2 GTP = 3',3'-c-di-GMP + 2 diphosphate</text>
        <dbReference type="Rhea" id="RHEA:24898"/>
        <dbReference type="ChEBI" id="CHEBI:33019"/>
        <dbReference type="ChEBI" id="CHEBI:37565"/>
        <dbReference type="ChEBI" id="CHEBI:58805"/>
        <dbReference type="EC" id="2.7.7.65"/>
    </reaction>
</comment>
<evidence type="ECO:0000313" key="5">
    <source>
        <dbReference type="EMBL" id="EKO38203.1"/>
    </source>
</evidence>
<organism evidence="5 6">
    <name type="scientific">Solidesulfovibrio magneticus str. Maddingley MBC34</name>
    <dbReference type="NCBI Taxonomy" id="1206767"/>
    <lineage>
        <taxon>Bacteria</taxon>
        <taxon>Pseudomonadati</taxon>
        <taxon>Thermodesulfobacteriota</taxon>
        <taxon>Desulfovibrionia</taxon>
        <taxon>Desulfovibrionales</taxon>
        <taxon>Desulfovibrionaceae</taxon>
        <taxon>Solidesulfovibrio</taxon>
    </lineage>
</organism>
<dbReference type="EMBL" id="ALAO01000277">
    <property type="protein sequence ID" value="EKO38203.1"/>
    <property type="molecule type" value="Genomic_DNA"/>
</dbReference>
<dbReference type="Gene3D" id="3.40.190.10">
    <property type="entry name" value="Periplasmic binding protein-like II"/>
    <property type="match status" value="2"/>
</dbReference>
<dbReference type="InterPro" id="IPR050469">
    <property type="entry name" value="Diguanylate_Cyclase"/>
</dbReference>
<dbReference type="InterPro" id="IPR001638">
    <property type="entry name" value="Solute-binding_3/MltF_N"/>
</dbReference>
<dbReference type="SUPFAM" id="SSF55073">
    <property type="entry name" value="Nucleotide cyclase"/>
    <property type="match status" value="1"/>
</dbReference>
<name>K6H6T4_9BACT</name>
<dbReference type="InterPro" id="IPR029787">
    <property type="entry name" value="Nucleotide_cyclase"/>
</dbReference>
<dbReference type="Pfam" id="PF00497">
    <property type="entry name" value="SBP_bac_3"/>
    <property type="match status" value="1"/>
</dbReference>
<proteinExistence type="predicted"/>
<dbReference type="InterPro" id="IPR043128">
    <property type="entry name" value="Rev_trsase/Diguanyl_cyclase"/>
</dbReference>
<dbReference type="GO" id="GO:1902201">
    <property type="term" value="P:negative regulation of bacterial-type flagellum-dependent cell motility"/>
    <property type="evidence" value="ECO:0007669"/>
    <property type="project" value="TreeGrafter"/>
</dbReference>
<dbReference type="Proteomes" id="UP000006272">
    <property type="component" value="Unassembled WGS sequence"/>
</dbReference>
<feature type="transmembrane region" description="Helical" evidence="3">
    <location>
        <begin position="275"/>
        <end position="297"/>
    </location>
</feature>
<dbReference type="InterPro" id="IPR000160">
    <property type="entry name" value="GGDEF_dom"/>
</dbReference>
<evidence type="ECO:0000313" key="6">
    <source>
        <dbReference type="Proteomes" id="UP000006272"/>
    </source>
</evidence>
<dbReference type="GO" id="GO:0052621">
    <property type="term" value="F:diguanylate cyclase activity"/>
    <property type="evidence" value="ECO:0007669"/>
    <property type="project" value="UniProtKB-EC"/>
</dbReference>
<dbReference type="NCBIfam" id="TIGR00254">
    <property type="entry name" value="GGDEF"/>
    <property type="match status" value="1"/>
</dbReference>
<comment type="caution">
    <text evidence="5">The sequence shown here is derived from an EMBL/GenBank/DDBJ whole genome shotgun (WGS) entry which is preliminary data.</text>
</comment>
<sequence>MPGLGVLVFALLTWLGFLACLAGPARAELADFTPEERAYVRDLGPVTVCVDPDWPPFERLNARGQYEGVGADLFRLAAEVAGLRYRIVPTANWDESVAASKDGRCRLLAFLNRTPAREQWLLFTAPLFTDANVFITREEHFFIADPAELTGETIVFPTGTSMEERVRRDYPNLRVLNSASEREALDMVSERQADMTLRSLVVAAYTIKKEGLFNLKIAGKLPGYDNALRIGVSKDMPRLRDILDKAVRTITPAEREEIVNRHVSINVETATDYGLIGRIAAGFALIVAIVVAWNLRINKLYAELERRSRTDPLTGLANRTHLDAVLRQEADRAERYGRPFAVILFDVDNFKAVNDVHGHLAGDKVLRTMSAAAKAIVRTSDMVGRWGGEEFLVLCPETTAEAALVLAERLRLAVREQPFATGSVQTVSLGVAGFAPGDCVDSLLIRADDAMYRAKNAGRDRAMVA</sequence>
<dbReference type="AlphaFoldDB" id="K6H6T4"/>
<dbReference type="PROSITE" id="PS50887">
    <property type="entry name" value="GGDEF"/>
    <property type="match status" value="1"/>
</dbReference>
<dbReference type="SUPFAM" id="SSF53850">
    <property type="entry name" value="Periplasmic binding protein-like II"/>
    <property type="match status" value="1"/>
</dbReference>
<reference evidence="5 6" key="1">
    <citation type="submission" date="2012-07" db="EMBL/GenBank/DDBJ databases">
        <title>Draft genome sequence of Desulfovibrio magneticus str. Maddingley MBC34 obtained from a metagenomic sequence of a methanogenic enrichment isolated from coal-seam formation water in Victoria, Australia.</title>
        <authorList>
            <person name="Greenfield P."/>
            <person name="Hendry P."/>
            <person name="Li D."/>
            <person name="Rosewarne C.P."/>
            <person name="Tran-Dinh N."/>
            <person name="Elbourne L.D.H."/>
            <person name="Paulsen I.T."/>
            <person name="Midgley D.J."/>
        </authorList>
    </citation>
    <scope>NUCLEOTIDE SEQUENCE [LARGE SCALE GENOMIC DNA]</scope>
    <source>
        <strain evidence="6">Maddingley MBC34</strain>
    </source>
</reference>
<gene>
    <name evidence="5" type="ORF">B193_3101</name>
</gene>
<dbReference type="PANTHER" id="PTHR45138:SF9">
    <property type="entry name" value="DIGUANYLATE CYCLASE DGCM-RELATED"/>
    <property type="match status" value="1"/>
</dbReference>
<protein>
    <recommendedName>
        <fullName evidence="1">diguanylate cyclase</fullName>
        <ecNumber evidence="1">2.7.7.65</ecNumber>
    </recommendedName>
</protein>
<dbReference type="Pfam" id="PF00990">
    <property type="entry name" value="GGDEF"/>
    <property type="match status" value="1"/>
</dbReference>
<dbReference type="EC" id="2.7.7.65" evidence="1"/>
<keyword evidence="3" id="KW-1133">Transmembrane helix</keyword>
<dbReference type="FunFam" id="3.30.70.270:FF:000001">
    <property type="entry name" value="Diguanylate cyclase domain protein"/>
    <property type="match status" value="1"/>
</dbReference>
<dbReference type="GO" id="GO:0043709">
    <property type="term" value="P:cell adhesion involved in single-species biofilm formation"/>
    <property type="evidence" value="ECO:0007669"/>
    <property type="project" value="TreeGrafter"/>
</dbReference>
<dbReference type="SMART" id="SM00062">
    <property type="entry name" value="PBPb"/>
    <property type="match status" value="1"/>
</dbReference>
<dbReference type="PATRIC" id="fig|1206767.3.peg.3045"/>
<dbReference type="CDD" id="cd01949">
    <property type="entry name" value="GGDEF"/>
    <property type="match status" value="1"/>
</dbReference>
<keyword evidence="3" id="KW-0812">Transmembrane</keyword>
<dbReference type="GO" id="GO:0005886">
    <property type="term" value="C:plasma membrane"/>
    <property type="evidence" value="ECO:0007669"/>
    <property type="project" value="TreeGrafter"/>
</dbReference>
<evidence type="ECO:0000256" key="3">
    <source>
        <dbReference type="SAM" id="Phobius"/>
    </source>
</evidence>